<keyword evidence="4" id="KW-1185">Reference proteome</keyword>
<dbReference type="InterPro" id="IPR024690">
    <property type="entry name" value="CN_hydtase_beta_dom_C"/>
</dbReference>
<dbReference type="Proteomes" id="UP001196870">
    <property type="component" value="Unassembled WGS sequence"/>
</dbReference>
<feature type="region of interest" description="Disordered" evidence="1">
    <location>
        <begin position="1"/>
        <end position="22"/>
    </location>
</feature>
<dbReference type="EMBL" id="JAAGBB010000097">
    <property type="protein sequence ID" value="MBR0669302.1"/>
    <property type="molecule type" value="Genomic_DNA"/>
</dbReference>
<reference evidence="4" key="1">
    <citation type="journal article" date="2021" name="Syst. Appl. Microbiol.">
        <title>Roseomonas hellenica sp. nov., isolated from roots of wild-growing Alkanna tinctoria.</title>
        <authorList>
            <person name="Rat A."/>
            <person name="Naranjo H.D."/>
            <person name="Lebbe L."/>
            <person name="Cnockaert M."/>
            <person name="Krigas N."/>
            <person name="Grigoriadou K."/>
            <person name="Maloupa E."/>
            <person name="Willems A."/>
        </authorList>
    </citation>
    <scope>NUCLEOTIDE SEQUENCE [LARGE SCALE GENOMIC DNA]</scope>
    <source>
        <strain evidence="4">LMG 31523</strain>
    </source>
</reference>
<evidence type="ECO:0000313" key="4">
    <source>
        <dbReference type="Proteomes" id="UP001196870"/>
    </source>
</evidence>
<feature type="domain" description="Nitrile hydratase beta subunit" evidence="2">
    <location>
        <begin position="21"/>
        <end position="114"/>
    </location>
</feature>
<sequence>MAALDRSADGREGRRRHGGCAVTPAFAPGTRVRVKDHWPERDGPCHIRTPHYLRGREGVVDRALGAFANPEDLAFARPASKRVLYHVLFDQQPVWNEGAPQDKLLVEIFEHWLTPAEQH</sequence>
<comment type="caution">
    <text evidence="3">The sequence shown here is derived from an EMBL/GenBank/DDBJ whole genome shotgun (WGS) entry which is preliminary data.</text>
</comment>
<dbReference type="SUPFAM" id="SSF50090">
    <property type="entry name" value="Electron transport accessory proteins"/>
    <property type="match status" value="1"/>
</dbReference>
<evidence type="ECO:0000259" key="2">
    <source>
        <dbReference type="Pfam" id="PF02211"/>
    </source>
</evidence>
<protein>
    <submittedName>
        <fullName evidence="3">Nitrile hydratase subunit beta</fullName>
    </submittedName>
</protein>
<feature type="compositionally biased region" description="Basic and acidic residues" evidence="1">
    <location>
        <begin position="1"/>
        <end position="12"/>
    </location>
</feature>
<organism evidence="3 4">
    <name type="scientific">Plastoroseomonas hellenica</name>
    <dbReference type="NCBI Taxonomy" id="2687306"/>
    <lineage>
        <taxon>Bacteria</taxon>
        <taxon>Pseudomonadati</taxon>
        <taxon>Pseudomonadota</taxon>
        <taxon>Alphaproteobacteria</taxon>
        <taxon>Acetobacterales</taxon>
        <taxon>Acetobacteraceae</taxon>
        <taxon>Plastoroseomonas</taxon>
    </lineage>
</organism>
<accession>A0ABS5F9R2</accession>
<name>A0ABS5F9R2_9PROT</name>
<evidence type="ECO:0000256" key="1">
    <source>
        <dbReference type="SAM" id="MobiDB-lite"/>
    </source>
</evidence>
<dbReference type="Gene3D" id="2.30.30.50">
    <property type="match status" value="1"/>
</dbReference>
<gene>
    <name evidence="3" type="ORF">GXW71_33440</name>
</gene>
<dbReference type="Pfam" id="PF02211">
    <property type="entry name" value="NHase_beta_C"/>
    <property type="match status" value="1"/>
</dbReference>
<dbReference type="InterPro" id="IPR008990">
    <property type="entry name" value="Elect_transpt_acc-like_dom_sf"/>
</dbReference>
<proteinExistence type="predicted"/>
<evidence type="ECO:0000313" key="3">
    <source>
        <dbReference type="EMBL" id="MBR0669302.1"/>
    </source>
</evidence>